<sequence>MTINNSENLRTTIGTSPSIVQVDVNGTQSAPVTDYNHPLYLHSTNVSGISLISLQLTGLENYSLWNSVQDVWEDMKERFNKVDGSRSFSLHQEIVRLTQGTTSVATYFTKLKELWVELEALVPLPGYKYDKLREFVAYLQRHKLYQFLMGLNDHYLQARSQIFLNKPSICLIISDESQKTLGTVSSSVGLLGTMPTLDSTAMYSKTVYQGQKLRKTNNLYCDYCKIRFHTRENCYKLKRYPQESNFKRKGGPGGSSAAYNVFSEEASDQLTQLDNQGNNKANRVHYTETPAQMAQMNQLPEQITQTGACAFTQSQYEQIVQLLNQSQLQSANSHTAS</sequence>
<dbReference type="STRING" id="4097.A0A1S3XQR8"/>
<feature type="domain" description="Retrotransposon gag" evidence="1">
    <location>
        <begin position="69"/>
        <end position="120"/>
    </location>
</feature>
<gene>
    <name evidence="2" type="primary">LOC107767723</name>
</gene>
<evidence type="ECO:0000259" key="1">
    <source>
        <dbReference type="Pfam" id="PF03732"/>
    </source>
</evidence>
<dbReference type="InterPro" id="IPR005162">
    <property type="entry name" value="Retrotrans_gag_dom"/>
</dbReference>
<dbReference type="OrthoDB" id="1305922at2759"/>
<dbReference type="AlphaFoldDB" id="A0A1S3XQR8"/>
<dbReference type="OMA" id="FHTRENC"/>
<organism evidence="2">
    <name type="scientific">Nicotiana tabacum</name>
    <name type="common">Common tobacco</name>
    <dbReference type="NCBI Taxonomy" id="4097"/>
    <lineage>
        <taxon>Eukaryota</taxon>
        <taxon>Viridiplantae</taxon>
        <taxon>Streptophyta</taxon>
        <taxon>Embryophyta</taxon>
        <taxon>Tracheophyta</taxon>
        <taxon>Spermatophyta</taxon>
        <taxon>Magnoliopsida</taxon>
        <taxon>eudicotyledons</taxon>
        <taxon>Gunneridae</taxon>
        <taxon>Pentapetalae</taxon>
        <taxon>asterids</taxon>
        <taxon>lamiids</taxon>
        <taxon>Solanales</taxon>
        <taxon>Solanaceae</taxon>
        <taxon>Nicotianoideae</taxon>
        <taxon>Nicotianeae</taxon>
        <taxon>Nicotiana</taxon>
    </lineage>
</organism>
<dbReference type="PANTHER" id="PTHR34222">
    <property type="entry name" value="GAG_PRE-INTEGRS DOMAIN-CONTAINING PROTEIN"/>
    <property type="match status" value="1"/>
</dbReference>
<dbReference type="Pfam" id="PF03732">
    <property type="entry name" value="Retrotrans_gag"/>
    <property type="match status" value="1"/>
</dbReference>
<proteinExistence type="predicted"/>
<dbReference type="RefSeq" id="XP_016442296.1">
    <property type="nucleotide sequence ID" value="XM_016586810.1"/>
</dbReference>
<dbReference type="PaxDb" id="4097-A0A1S3XQR8"/>
<accession>A0A1S3XQR8</accession>
<reference evidence="2" key="1">
    <citation type="submission" date="2025-08" db="UniProtKB">
        <authorList>
            <consortium name="RefSeq"/>
        </authorList>
    </citation>
    <scope>IDENTIFICATION</scope>
</reference>
<dbReference type="KEGG" id="nta:107767723"/>
<name>A0A1S3XQR8_TOBAC</name>
<protein>
    <recommendedName>
        <fullName evidence="1">Retrotransposon gag domain-containing protein</fullName>
    </recommendedName>
</protein>
<evidence type="ECO:0000313" key="2">
    <source>
        <dbReference type="RefSeq" id="XP_016442296.1"/>
    </source>
</evidence>
<dbReference type="PANTHER" id="PTHR34222:SF86">
    <property type="entry name" value="RETROTRANSPOSON GAG DOMAIN-CONTAINING PROTEIN"/>
    <property type="match status" value="1"/>
</dbReference>